<sequence length="197" mass="20089">ADGSYSVPVTATDAATNSASSSISLTLDNTAPPAPTSLSAAAIVGGSIQLSWTLSSPETDVSQYNIYRATSSGGQSYSSPTYTVAAGISSYTDTSTSNGQAYYYVVRAEDAAGNIESNTNQVSATASGTGPPAPTGLTATAIAGGSIQLNWTLSSPETDVAQYNIYRATTSGGQDYHLLLIFLLELALIPILLLLTG</sequence>
<reference evidence="3" key="1">
    <citation type="journal article" date="2015" name="Nature">
        <title>Complex archaea that bridge the gap between prokaryotes and eukaryotes.</title>
        <authorList>
            <person name="Spang A."/>
            <person name="Saw J.H."/>
            <person name="Jorgensen S.L."/>
            <person name="Zaremba-Niedzwiedzka K."/>
            <person name="Martijn J."/>
            <person name="Lind A.E."/>
            <person name="van Eijk R."/>
            <person name="Schleper C."/>
            <person name="Guy L."/>
            <person name="Ettema T.J."/>
        </authorList>
    </citation>
    <scope>NUCLEOTIDE SEQUENCE</scope>
</reference>
<dbReference type="EMBL" id="LAZR01031182">
    <property type="protein sequence ID" value="KKL54489.1"/>
    <property type="molecule type" value="Genomic_DNA"/>
</dbReference>
<keyword evidence="1" id="KW-0812">Transmembrane</keyword>
<feature type="non-terminal residue" evidence="3">
    <location>
        <position position="1"/>
    </location>
</feature>
<accession>A0A0F9CYW2</accession>
<keyword evidence="1" id="KW-1133">Transmembrane helix</keyword>
<evidence type="ECO:0000313" key="3">
    <source>
        <dbReference type="EMBL" id="KKL54489.1"/>
    </source>
</evidence>
<dbReference type="InterPro" id="IPR036116">
    <property type="entry name" value="FN3_sf"/>
</dbReference>
<proteinExistence type="predicted"/>
<feature type="domain" description="Fibronectin type-III" evidence="2">
    <location>
        <begin position="34"/>
        <end position="132"/>
    </location>
</feature>
<evidence type="ECO:0000259" key="2">
    <source>
        <dbReference type="PROSITE" id="PS50853"/>
    </source>
</evidence>
<dbReference type="SMART" id="SM00060">
    <property type="entry name" value="FN3"/>
    <property type="match status" value="1"/>
</dbReference>
<name>A0A0F9CYW2_9ZZZZ</name>
<dbReference type="PROSITE" id="PS50853">
    <property type="entry name" value="FN3"/>
    <property type="match status" value="1"/>
</dbReference>
<organism evidence="3">
    <name type="scientific">marine sediment metagenome</name>
    <dbReference type="NCBI Taxonomy" id="412755"/>
    <lineage>
        <taxon>unclassified sequences</taxon>
        <taxon>metagenomes</taxon>
        <taxon>ecological metagenomes</taxon>
    </lineage>
</organism>
<dbReference type="InterPro" id="IPR003961">
    <property type="entry name" value="FN3_dom"/>
</dbReference>
<dbReference type="CDD" id="cd00063">
    <property type="entry name" value="FN3"/>
    <property type="match status" value="1"/>
</dbReference>
<protein>
    <recommendedName>
        <fullName evidence="2">Fibronectin type-III domain-containing protein</fullName>
    </recommendedName>
</protein>
<feature type="transmembrane region" description="Helical" evidence="1">
    <location>
        <begin position="176"/>
        <end position="195"/>
    </location>
</feature>
<keyword evidence="1" id="KW-0472">Membrane</keyword>
<dbReference type="SUPFAM" id="SSF49265">
    <property type="entry name" value="Fibronectin type III"/>
    <property type="match status" value="2"/>
</dbReference>
<dbReference type="Gene3D" id="2.60.40.10">
    <property type="entry name" value="Immunoglobulins"/>
    <property type="match status" value="3"/>
</dbReference>
<dbReference type="InterPro" id="IPR013783">
    <property type="entry name" value="Ig-like_fold"/>
</dbReference>
<dbReference type="AlphaFoldDB" id="A0A0F9CYW2"/>
<comment type="caution">
    <text evidence="3">The sequence shown here is derived from an EMBL/GenBank/DDBJ whole genome shotgun (WGS) entry which is preliminary data.</text>
</comment>
<gene>
    <name evidence="3" type="ORF">LCGC14_2264910</name>
</gene>
<evidence type="ECO:0000256" key="1">
    <source>
        <dbReference type="SAM" id="Phobius"/>
    </source>
</evidence>